<reference evidence="3" key="1">
    <citation type="journal article" date="2019" name="Curr. Biol.">
        <title>Genome Sequence of Striga asiatica Provides Insight into the Evolution of Plant Parasitism.</title>
        <authorList>
            <person name="Yoshida S."/>
            <person name="Kim S."/>
            <person name="Wafula E.K."/>
            <person name="Tanskanen J."/>
            <person name="Kim Y.M."/>
            <person name="Honaas L."/>
            <person name="Yang Z."/>
            <person name="Spallek T."/>
            <person name="Conn C.E."/>
            <person name="Ichihashi Y."/>
            <person name="Cheong K."/>
            <person name="Cui S."/>
            <person name="Der J.P."/>
            <person name="Gundlach H."/>
            <person name="Jiao Y."/>
            <person name="Hori C."/>
            <person name="Ishida J.K."/>
            <person name="Kasahara H."/>
            <person name="Kiba T."/>
            <person name="Kim M.S."/>
            <person name="Koo N."/>
            <person name="Laohavisit A."/>
            <person name="Lee Y.H."/>
            <person name="Lumba S."/>
            <person name="McCourt P."/>
            <person name="Mortimer J.C."/>
            <person name="Mutuku J.M."/>
            <person name="Nomura T."/>
            <person name="Sasaki-Sekimoto Y."/>
            <person name="Seto Y."/>
            <person name="Wang Y."/>
            <person name="Wakatake T."/>
            <person name="Sakakibara H."/>
            <person name="Demura T."/>
            <person name="Yamaguchi S."/>
            <person name="Yoneyama K."/>
            <person name="Manabe R.I."/>
            <person name="Nelson D.C."/>
            <person name="Schulman A.H."/>
            <person name="Timko M.P."/>
            <person name="dePamphilis C.W."/>
            <person name="Choi D."/>
            <person name="Shirasu K."/>
        </authorList>
    </citation>
    <scope>NUCLEOTIDE SEQUENCE [LARGE SCALE GENOMIC DNA]</scope>
    <source>
        <strain evidence="3">cv. UVA1</strain>
    </source>
</reference>
<keyword evidence="3" id="KW-1185">Reference proteome</keyword>
<evidence type="ECO:0000256" key="1">
    <source>
        <dbReference type="SAM" id="MobiDB-lite"/>
    </source>
</evidence>
<feature type="region of interest" description="Disordered" evidence="1">
    <location>
        <begin position="110"/>
        <end position="130"/>
    </location>
</feature>
<evidence type="ECO:0000313" key="2">
    <source>
        <dbReference type="EMBL" id="GER32733.1"/>
    </source>
</evidence>
<organism evidence="2 3">
    <name type="scientific">Striga asiatica</name>
    <name type="common">Asiatic witchweed</name>
    <name type="synonym">Buchnera asiatica</name>
    <dbReference type="NCBI Taxonomy" id="4170"/>
    <lineage>
        <taxon>Eukaryota</taxon>
        <taxon>Viridiplantae</taxon>
        <taxon>Streptophyta</taxon>
        <taxon>Embryophyta</taxon>
        <taxon>Tracheophyta</taxon>
        <taxon>Spermatophyta</taxon>
        <taxon>Magnoliopsida</taxon>
        <taxon>eudicotyledons</taxon>
        <taxon>Gunneridae</taxon>
        <taxon>Pentapetalae</taxon>
        <taxon>asterids</taxon>
        <taxon>lamiids</taxon>
        <taxon>Lamiales</taxon>
        <taxon>Orobanchaceae</taxon>
        <taxon>Buchnereae</taxon>
        <taxon>Striga</taxon>
    </lineage>
</organism>
<accession>A0A5A7PIP1</accession>
<dbReference type="AlphaFoldDB" id="A0A5A7PIP1"/>
<comment type="caution">
    <text evidence="2">The sequence shown here is derived from an EMBL/GenBank/DDBJ whole genome shotgun (WGS) entry which is preliminary data.</text>
</comment>
<dbReference type="GO" id="GO:0016740">
    <property type="term" value="F:transferase activity"/>
    <property type="evidence" value="ECO:0007669"/>
    <property type="project" value="UniProtKB-KW"/>
</dbReference>
<dbReference type="EMBL" id="BKCP01004627">
    <property type="protein sequence ID" value="GER32733.1"/>
    <property type="molecule type" value="Genomic_DNA"/>
</dbReference>
<evidence type="ECO:0000313" key="3">
    <source>
        <dbReference type="Proteomes" id="UP000325081"/>
    </source>
</evidence>
<sequence>MNLKGFKYTKEDEITFRIGKQKSTASRTEESSVREESRLDHYLCDGSILNICLNTVVAPVPFPPNEVTTLGFAIHKKFYILAISLRRRGGALVEDLEVVGVMEPRLESGFGQAQGERVQSNTSPPSSTRTTFYKNDPDSLILFDGSLEDLLHDNGAGLRGGRGMRNGVPPPCLGIFTCVCAFTKPSEEASRSRASFGLNHLMVYW</sequence>
<name>A0A5A7PIP1_STRAF</name>
<proteinExistence type="predicted"/>
<keyword evidence="2" id="KW-0808">Transferase</keyword>
<protein>
    <submittedName>
        <fullName evidence="2">Carboxyl transferase</fullName>
    </submittedName>
</protein>
<feature type="compositionally biased region" description="Low complexity" evidence="1">
    <location>
        <begin position="120"/>
        <end position="130"/>
    </location>
</feature>
<gene>
    <name evidence="2" type="ORF">STAS_08825</name>
</gene>
<dbReference type="Proteomes" id="UP000325081">
    <property type="component" value="Unassembled WGS sequence"/>
</dbReference>